<accession>A0A897MZU4</accession>
<evidence type="ECO:0000313" key="8">
    <source>
        <dbReference type="EMBL" id="QSG05967.1"/>
    </source>
</evidence>
<feature type="transmembrane region" description="Helical" evidence="6">
    <location>
        <begin position="791"/>
        <end position="817"/>
    </location>
</feature>
<dbReference type="AlphaFoldDB" id="A0A897MZU4"/>
<dbReference type="EMBL" id="CP064787">
    <property type="protein sequence ID" value="QSG05967.1"/>
    <property type="molecule type" value="Genomic_DNA"/>
</dbReference>
<sequence>MAGSIARRYADWIAAHSKLVVLAVLALTVVVAAGVAFGETGSSDVGQFEVDSEETAAQEFVRDSYGGDEGVVAQIVVRNESGDTLTRESLLEGLALQREIRTDPDLNATLSEQGMVGIENVVATAVVHAGSGDGPPPTGTPSLDRQITALESVQQDRFEQVLASVLDPDAELPGGQDPYAFLPRSYEPGDTSAEARLTLLFQVDDSGSNEDPQAAYDAQVEIDGLIEQRFDDAFVFGQGIQDDASARATGDSFAIITPFALALIVFVLGITYRDLLDILLAFVGIAVVMAWLAGIMGWLAIPMNVILIAVPFLLTGLSIDYALHVVMRYREARRGTLDAQDGTGSDLSIRAAMALGFGSVVLALAAATVSTGVGFLSNVVSPLPAIQDFAVLSAGGIFATFVAFGVFLPALKIEVDSVVENRLGRSRAKPAFGVESGLANAVLERLSGLSIRAPVAIVVVALLLATAGGYGATTIDTEFNEVDFLPQDAPDWAEYLPGPLEPGTYTIAEDFEYLSDNFRLRGDEGQSQILIRGDVTDSTVLSAIDDAETDVDPDSSIQRRPGGAAAIEGPHTVIRDVASGNETFAALVARSDSDGDGLPEEDIGEIYAALFDADERAASEVLSRDADGTVTSARLLLSVRSSESAQTIAGDTRAFAAQIERGVADDGAATVSAVATGATVTTAVIQDALLETLIEAFAVTLVVILLFLTALFRVRYGSWSLGPVAVLPVVVALAWLLGAMSALGLSFNSETAVITSLAIGLGVDYSIHASERFVDERERAETLESALTRTITGTGGALLASAATTAAAFGVLAFALSPPLQRFGIVTGLAIVFAFVAVVTMLPGLLVVRERVLGDRPS</sequence>
<gene>
    <name evidence="8" type="ORF">HSR121_1630</name>
</gene>
<dbReference type="Gene3D" id="1.20.1640.10">
    <property type="entry name" value="Multidrug efflux transporter AcrB transmembrane domain"/>
    <property type="match status" value="2"/>
</dbReference>
<keyword evidence="5 6" id="KW-0472">Membrane</keyword>
<evidence type="ECO:0000256" key="3">
    <source>
        <dbReference type="ARBA" id="ARBA00022692"/>
    </source>
</evidence>
<keyword evidence="2" id="KW-1003">Cell membrane</keyword>
<dbReference type="InterPro" id="IPR000731">
    <property type="entry name" value="SSD"/>
</dbReference>
<dbReference type="RefSeq" id="WP_229112313.1">
    <property type="nucleotide sequence ID" value="NZ_CP064787.1"/>
</dbReference>
<organism evidence="8 9">
    <name type="scientific">Halapricum desulfuricans</name>
    <dbReference type="NCBI Taxonomy" id="2841257"/>
    <lineage>
        <taxon>Archaea</taxon>
        <taxon>Methanobacteriati</taxon>
        <taxon>Methanobacteriota</taxon>
        <taxon>Stenosarchaea group</taxon>
        <taxon>Halobacteria</taxon>
        <taxon>Halobacteriales</taxon>
        <taxon>Haloarculaceae</taxon>
        <taxon>Halapricum</taxon>
    </lineage>
</organism>
<dbReference type="PROSITE" id="PS50156">
    <property type="entry name" value="SSD"/>
    <property type="match status" value="2"/>
</dbReference>
<proteinExistence type="predicted"/>
<feature type="transmembrane region" description="Helical" evidence="6">
    <location>
        <begin position="305"/>
        <end position="326"/>
    </location>
</feature>
<name>A0A897MZU4_9EURY</name>
<evidence type="ECO:0000256" key="5">
    <source>
        <dbReference type="ARBA" id="ARBA00023136"/>
    </source>
</evidence>
<feature type="transmembrane region" description="Helical" evidence="6">
    <location>
        <begin position="347"/>
        <end position="369"/>
    </location>
</feature>
<dbReference type="PANTHER" id="PTHR33406">
    <property type="entry name" value="MEMBRANE PROTEIN MJ1562-RELATED"/>
    <property type="match status" value="1"/>
</dbReference>
<comment type="subcellular location">
    <subcellularLocation>
        <location evidence="1">Cell membrane</location>
        <topology evidence="1">Multi-pass membrane protein</topology>
    </subcellularLocation>
</comment>
<keyword evidence="3 6" id="KW-0812">Transmembrane</keyword>
<dbReference type="Proteomes" id="UP000663525">
    <property type="component" value="Chromosome"/>
</dbReference>
<dbReference type="GeneID" id="68855222"/>
<feature type="transmembrane region" description="Helical" evidence="6">
    <location>
        <begin position="253"/>
        <end position="272"/>
    </location>
</feature>
<feature type="domain" description="SSD" evidence="7">
    <location>
        <begin position="692"/>
        <end position="848"/>
    </location>
</feature>
<evidence type="ECO:0000259" key="7">
    <source>
        <dbReference type="PROSITE" id="PS50156"/>
    </source>
</evidence>
<feature type="transmembrane region" description="Helical" evidence="6">
    <location>
        <begin position="389"/>
        <end position="411"/>
    </location>
</feature>
<keyword evidence="4 6" id="KW-1133">Transmembrane helix</keyword>
<feature type="transmembrane region" description="Helical" evidence="6">
    <location>
        <begin position="279"/>
        <end position="299"/>
    </location>
</feature>
<feature type="transmembrane region" description="Helical" evidence="6">
    <location>
        <begin position="823"/>
        <end position="848"/>
    </location>
</feature>
<evidence type="ECO:0000256" key="2">
    <source>
        <dbReference type="ARBA" id="ARBA00022475"/>
    </source>
</evidence>
<dbReference type="InterPro" id="IPR004869">
    <property type="entry name" value="MMPL_dom"/>
</dbReference>
<dbReference type="SUPFAM" id="SSF82866">
    <property type="entry name" value="Multidrug efflux transporter AcrB transmembrane domain"/>
    <property type="match status" value="2"/>
</dbReference>
<evidence type="ECO:0000256" key="4">
    <source>
        <dbReference type="ARBA" id="ARBA00022989"/>
    </source>
</evidence>
<evidence type="ECO:0000256" key="1">
    <source>
        <dbReference type="ARBA" id="ARBA00004651"/>
    </source>
</evidence>
<feature type="transmembrane region" description="Helical" evidence="6">
    <location>
        <begin position="724"/>
        <end position="745"/>
    </location>
</feature>
<protein>
    <submittedName>
        <fullName evidence="8">Putative exporter of the RND superfamily</fullName>
    </submittedName>
</protein>
<dbReference type="GO" id="GO:0005886">
    <property type="term" value="C:plasma membrane"/>
    <property type="evidence" value="ECO:0007669"/>
    <property type="project" value="UniProtKB-SubCell"/>
</dbReference>
<evidence type="ECO:0000256" key="6">
    <source>
        <dbReference type="SAM" id="Phobius"/>
    </source>
</evidence>
<dbReference type="InterPro" id="IPR050545">
    <property type="entry name" value="Mycobact_MmpL"/>
</dbReference>
<reference evidence="8" key="1">
    <citation type="submission" date="2020-11" db="EMBL/GenBank/DDBJ databases">
        <title>Carbohydrate-dependent, anaerobic sulfur respiration: A novel catabolism in halophilic archaea.</title>
        <authorList>
            <person name="Sorokin D.Y."/>
            <person name="Messina E."/>
            <person name="Smedile F."/>
            <person name="La Cono V."/>
            <person name="Hallsworth J.E."/>
            <person name="Yakimov M.M."/>
        </authorList>
    </citation>
    <scope>NUCLEOTIDE SEQUENCE</scope>
    <source>
        <strain evidence="8">HSR12-1</strain>
    </source>
</reference>
<dbReference type="PANTHER" id="PTHR33406:SF13">
    <property type="entry name" value="MEMBRANE PROTEIN YDFJ"/>
    <property type="match status" value="1"/>
</dbReference>
<feature type="domain" description="SSD" evidence="7">
    <location>
        <begin position="294"/>
        <end position="414"/>
    </location>
</feature>
<dbReference type="Pfam" id="PF03176">
    <property type="entry name" value="MMPL"/>
    <property type="match status" value="2"/>
</dbReference>
<evidence type="ECO:0000313" key="9">
    <source>
        <dbReference type="Proteomes" id="UP000663525"/>
    </source>
</evidence>
<feature type="transmembrane region" description="Helical" evidence="6">
    <location>
        <begin position="693"/>
        <end position="712"/>
    </location>
</feature>